<evidence type="ECO:0000313" key="1">
    <source>
        <dbReference type="EMBL" id="KAH0630617.1"/>
    </source>
</evidence>
<organism evidence="1 2">
    <name type="scientific">Phrynosoma platyrhinos</name>
    <name type="common">Desert horned lizard</name>
    <dbReference type="NCBI Taxonomy" id="52577"/>
    <lineage>
        <taxon>Eukaryota</taxon>
        <taxon>Metazoa</taxon>
        <taxon>Chordata</taxon>
        <taxon>Craniata</taxon>
        <taxon>Vertebrata</taxon>
        <taxon>Euteleostomi</taxon>
        <taxon>Lepidosauria</taxon>
        <taxon>Squamata</taxon>
        <taxon>Bifurcata</taxon>
        <taxon>Unidentata</taxon>
        <taxon>Episquamata</taxon>
        <taxon>Toxicofera</taxon>
        <taxon>Iguania</taxon>
        <taxon>Phrynosomatidae</taxon>
        <taxon>Phrynosomatinae</taxon>
        <taxon>Phrynosoma</taxon>
    </lineage>
</organism>
<comment type="caution">
    <text evidence="1">The sequence shown here is derived from an EMBL/GenBank/DDBJ whole genome shotgun (WGS) entry which is preliminary data.</text>
</comment>
<feature type="non-terminal residue" evidence="1">
    <location>
        <position position="1"/>
    </location>
</feature>
<keyword evidence="2" id="KW-1185">Reference proteome</keyword>
<protein>
    <recommendedName>
        <fullName evidence="3">Pre-mRNA-splicing factor SYF2</fullName>
    </recommendedName>
</protein>
<dbReference type="EMBL" id="JAIPUX010000439">
    <property type="protein sequence ID" value="KAH0630617.1"/>
    <property type="molecule type" value="Genomic_DNA"/>
</dbReference>
<name>A0ABQ7TMD2_PHRPL</name>
<accession>A0ABQ7TMD2</accession>
<sequence length="92" mass="10446">FLLSQAEELKEKVQQKREAGYFKDKALCAEEASEAEKHLSESEQRTEFMGIMKGDDGDASLWEDRTRPQTICSSSSFHFEALRTASVNLDQV</sequence>
<feature type="non-terminal residue" evidence="1">
    <location>
        <position position="92"/>
    </location>
</feature>
<reference evidence="1 2" key="1">
    <citation type="journal article" date="2022" name="Gigascience">
        <title>A chromosome-level genome assembly and annotation of the desert horned lizard, Phrynosoma platyrhinos, provides insight into chromosomal rearrangements among reptiles.</title>
        <authorList>
            <person name="Koochekian N."/>
            <person name="Ascanio A."/>
            <person name="Farleigh K."/>
            <person name="Card D.C."/>
            <person name="Schield D.R."/>
            <person name="Castoe T.A."/>
            <person name="Jezkova T."/>
        </authorList>
    </citation>
    <scope>NUCLEOTIDE SEQUENCE [LARGE SCALE GENOMIC DNA]</scope>
    <source>
        <strain evidence="1">NK-2021</strain>
    </source>
</reference>
<proteinExistence type="predicted"/>
<evidence type="ECO:0000313" key="2">
    <source>
        <dbReference type="Proteomes" id="UP000826234"/>
    </source>
</evidence>
<dbReference type="Proteomes" id="UP000826234">
    <property type="component" value="Unassembled WGS sequence"/>
</dbReference>
<gene>
    <name evidence="1" type="ORF">JD844_013854</name>
</gene>
<evidence type="ECO:0008006" key="3">
    <source>
        <dbReference type="Google" id="ProtNLM"/>
    </source>
</evidence>